<evidence type="ECO:0000256" key="4">
    <source>
        <dbReference type="ARBA" id="ARBA00022989"/>
    </source>
</evidence>
<dbReference type="Proteomes" id="UP000192505">
    <property type="component" value="Unassembled WGS sequence"/>
</dbReference>
<feature type="transmembrane region" description="Helical" evidence="6">
    <location>
        <begin position="50"/>
        <end position="69"/>
    </location>
</feature>
<proteinExistence type="predicted"/>
<evidence type="ECO:0000313" key="7">
    <source>
        <dbReference type="EMBL" id="OQW88096.1"/>
    </source>
</evidence>
<feature type="transmembrane region" description="Helical" evidence="6">
    <location>
        <begin position="300"/>
        <end position="317"/>
    </location>
</feature>
<feature type="transmembrane region" description="Helical" evidence="6">
    <location>
        <begin position="179"/>
        <end position="200"/>
    </location>
</feature>
<comment type="subcellular location">
    <subcellularLocation>
        <location evidence="1">Cell membrane</location>
        <topology evidence="1">Multi-pass membrane protein</topology>
    </subcellularLocation>
</comment>
<dbReference type="GO" id="GO:0005886">
    <property type="term" value="C:plasma membrane"/>
    <property type="evidence" value="ECO:0007669"/>
    <property type="project" value="UniProtKB-SubCell"/>
</dbReference>
<keyword evidence="3 6" id="KW-0812">Transmembrane</keyword>
<evidence type="ECO:0000256" key="2">
    <source>
        <dbReference type="ARBA" id="ARBA00022475"/>
    </source>
</evidence>
<accession>A0A1W9KUB8</accession>
<dbReference type="GO" id="GO:0015658">
    <property type="term" value="F:branched-chain amino acid transmembrane transporter activity"/>
    <property type="evidence" value="ECO:0007669"/>
    <property type="project" value="InterPro"/>
</dbReference>
<evidence type="ECO:0000256" key="5">
    <source>
        <dbReference type="ARBA" id="ARBA00023136"/>
    </source>
</evidence>
<evidence type="ECO:0000313" key="8">
    <source>
        <dbReference type="Proteomes" id="UP000192505"/>
    </source>
</evidence>
<dbReference type="PANTHER" id="PTHR30482">
    <property type="entry name" value="HIGH-AFFINITY BRANCHED-CHAIN AMINO ACID TRANSPORT SYSTEM PERMEASE"/>
    <property type="match status" value="1"/>
</dbReference>
<dbReference type="EMBL" id="MTEI01000005">
    <property type="protein sequence ID" value="OQW88096.1"/>
    <property type="molecule type" value="Genomic_DNA"/>
</dbReference>
<reference evidence="7 8" key="1">
    <citation type="submission" date="2017-01" db="EMBL/GenBank/DDBJ databases">
        <title>Novel large sulfur bacteria in the metagenomes of groundwater-fed chemosynthetic microbial mats in the Lake Huron basin.</title>
        <authorList>
            <person name="Sharrar A.M."/>
            <person name="Flood B.E."/>
            <person name="Bailey J.V."/>
            <person name="Jones D.S."/>
            <person name="Biddanda B."/>
            <person name="Ruberg S.A."/>
            <person name="Marcus D.N."/>
            <person name="Dick G.J."/>
        </authorList>
    </citation>
    <scope>NUCLEOTIDE SEQUENCE [LARGE SCALE GENOMIC DNA]</scope>
    <source>
        <strain evidence="7">A7</strain>
    </source>
</reference>
<keyword evidence="5 6" id="KW-0472">Membrane</keyword>
<evidence type="ECO:0000256" key="1">
    <source>
        <dbReference type="ARBA" id="ARBA00004651"/>
    </source>
</evidence>
<feature type="transmembrane region" description="Helical" evidence="6">
    <location>
        <begin position="230"/>
        <end position="252"/>
    </location>
</feature>
<dbReference type="Pfam" id="PF02653">
    <property type="entry name" value="BPD_transp_2"/>
    <property type="match status" value="1"/>
</dbReference>
<comment type="caution">
    <text evidence="7">The sequence shown here is derived from an EMBL/GenBank/DDBJ whole genome shotgun (WGS) entry which is preliminary data.</text>
</comment>
<feature type="transmembrane region" description="Helical" evidence="6">
    <location>
        <begin position="323"/>
        <end position="345"/>
    </location>
</feature>
<keyword evidence="2" id="KW-1003">Cell membrane</keyword>
<feature type="transmembrane region" description="Helical" evidence="6">
    <location>
        <begin position="130"/>
        <end position="149"/>
    </location>
</feature>
<evidence type="ECO:0000256" key="6">
    <source>
        <dbReference type="SAM" id="Phobius"/>
    </source>
</evidence>
<sequence length="358" mass="38838">MFYRENGQFKTSYRADQQILPIAQDRVAMGLILAVAFVAVPLLASDYMFQAILIPFVIMALAALGVNILVGYCGQISLGSGAFMAVGAYGAYNFFVRIPGMPLIPTLILGGLCATFFGILFGLPSLRVKGLYLAVATLAAQFFADWMFLRIKWFTMDTPSGSVSVSNLQVFGLPIDSPVSKYLFCVAMLAVLALLAKNLVRSAIGREWMAIRDMDVAASVIGIRPMYAKLSAFAVSSFIVGVAGALWAFIYLGSWEPAAFSVDLSFRLLFMVIIGGLGSIMGGFFGAAFIVILPIFLNQFLPLVLGLVGIEISTAGISHAELMIFGGLIVWFLIVEPHGLAKLWATMKQKLRLWPFPH</sequence>
<dbReference type="InterPro" id="IPR001851">
    <property type="entry name" value="ABC_transp_permease"/>
</dbReference>
<evidence type="ECO:0000256" key="3">
    <source>
        <dbReference type="ARBA" id="ARBA00022692"/>
    </source>
</evidence>
<organism evidence="7 8">
    <name type="scientific">Rhodoferax ferrireducens</name>
    <dbReference type="NCBI Taxonomy" id="192843"/>
    <lineage>
        <taxon>Bacteria</taxon>
        <taxon>Pseudomonadati</taxon>
        <taxon>Pseudomonadota</taxon>
        <taxon>Betaproteobacteria</taxon>
        <taxon>Burkholderiales</taxon>
        <taxon>Comamonadaceae</taxon>
        <taxon>Rhodoferax</taxon>
    </lineage>
</organism>
<feature type="transmembrane region" description="Helical" evidence="6">
    <location>
        <begin position="76"/>
        <end position="95"/>
    </location>
</feature>
<feature type="transmembrane region" description="Helical" evidence="6">
    <location>
        <begin position="264"/>
        <end position="293"/>
    </location>
</feature>
<keyword evidence="4 6" id="KW-1133">Transmembrane helix</keyword>
<gene>
    <name evidence="7" type="ORF">BWK72_10145</name>
</gene>
<dbReference type="PANTHER" id="PTHR30482:SF5">
    <property type="entry name" value="ABC TRANSPORTER PERMEASE PROTEIN"/>
    <property type="match status" value="1"/>
</dbReference>
<dbReference type="AlphaFoldDB" id="A0A1W9KUB8"/>
<feature type="transmembrane region" description="Helical" evidence="6">
    <location>
        <begin position="101"/>
        <end position="123"/>
    </location>
</feature>
<name>A0A1W9KUB8_9BURK</name>
<feature type="transmembrane region" description="Helical" evidence="6">
    <location>
        <begin position="27"/>
        <end position="44"/>
    </location>
</feature>
<dbReference type="CDD" id="cd06581">
    <property type="entry name" value="TM_PBP1_LivM_like"/>
    <property type="match status" value="1"/>
</dbReference>
<dbReference type="InterPro" id="IPR043428">
    <property type="entry name" value="LivM-like"/>
</dbReference>
<protein>
    <submittedName>
        <fullName evidence="7">Branched-chain amino acid ABC transporter permease</fullName>
    </submittedName>
</protein>